<evidence type="ECO:0000256" key="2">
    <source>
        <dbReference type="ARBA" id="ARBA00022630"/>
    </source>
</evidence>
<protein>
    <recommendedName>
        <fullName evidence="9">tRNA-dihydrouridine(16/17) synthase [NAD(P)(+)]</fullName>
        <ecNumber evidence="9">1.3.1.88</ecNumber>
    </recommendedName>
</protein>
<comment type="catalytic activity">
    <reaction evidence="13">
        <text>5,6-dihydrouridine(17) in tRNA + NADP(+) = uridine(17) in tRNA + NADPH + H(+)</text>
        <dbReference type="Rhea" id="RHEA:53368"/>
        <dbReference type="Rhea" id="RHEA-COMP:13541"/>
        <dbReference type="Rhea" id="RHEA-COMP:13542"/>
        <dbReference type="ChEBI" id="CHEBI:15378"/>
        <dbReference type="ChEBI" id="CHEBI:57783"/>
        <dbReference type="ChEBI" id="CHEBI:58349"/>
        <dbReference type="ChEBI" id="CHEBI:65315"/>
        <dbReference type="ChEBI" id="CHEBI:74443"/>
        <dbReference type="EC" id="1.3.1.88"/>
    </reaction>
    <physiologicalReaction direction="right-to-left" evidence="13">
        <dbReference type="Rhea" id="RHEA:53370"/>
    </physiologicalReaction>
</comment>
<evidence type="ECO:0000256" key="4">
    <source>
        <dbReference type="ARBA" id="ARBA00022694"/>
    </source>
</evidence>
<dbReference type="PANTHER" id="PTHR11082:SF5">
    <property type="entry name" value="TRNA-DIHYDROURIDINE(16_17) SYNTHASE [NAD(P)(+)]-LIKE"/>
    <property type="match status" value="1"/>
</dbReference>
<comment type="catalytic activity">
    <reaction evidence="10">
        <text>5,6-dihydrouridine(17) in tRNA + NAD(+) = uridine(17) in tRNA + NADH + H(+)</text>
        <dbReference type="Rhea" id="RHEA:53372"/>
        <dbReference type="Rhea" id="RHEA-COMP:13541"/>
        <dbReference type="Rhea" id="RHEA-COMP:13542"/>
        <dbReference type="ChEBI" id="CHEBI:15378"/>
        <dbReference type="ChEBI" id="CHEBI:57540"/>
        <dbReference type="ChEBI" id="CHEBI:57945"/>
        <dbReference type="ChEBI" id="CHEBI:65315"/>
        <dbReference type="ChEBI" id="CHEBI:74443"/>
        <dbReference type="EC" id="1.3.1.88"/>
    </reaction>
    <physiologicalReaction direction="right-to-left" evidence="10">
        <dbReference type="Rhea" id="RHEA:53374"/>
    </physiologicalReaction>
</comment>
<keyword evidence="2" id="KW-0285">Flavoprotein</keyword>
<dbReference type="InterPro" id="IPR035587">
    <property type="entry name" value="DUS-like_FMN-bd"/>
</dbReference>
<keyword evidence="6" id="KW-0560">Oxidoreductase</keyword>
<accession>A0A9W7L5D9</accession>
<dbReference type="InterPro" id="IPR013785">
    <property type="entry name" value="Aldolase_TIM"/>
</dbReference>
<feature type="domain" description="DUS-like FMN-binding" evidence="14">
    <location>
        <begin position="49"/>
        <end position="332"/>
    </location>
</feature>
<evidence type="ECO:0000256" key="3">
    <source>
        <dbReference type="ARBA" id="ARBA00022643"/>
    </source>
</evidence>
<comment type="similarity">
    <text evidence="8">Belongs to the Dus family. Dus1 subfamily.</text>
</comment>
<dbReference type="Pfam" id="PF01207">
    <property type="entry name" value="Dus"/>
    <property type="match status" value="1"/>
</dbReference>
<evidence type="ECO:0000256" key="1">
    <source>
        <dbReference type="ARBA" id="ARBA00001917"/>
    </source>
</evidence>
<keyword evidence="7" id="KW-0520">NAD</keyword>
<keyword evidence="4" id="KW-0819">tRNA processing</keyword>
<dbReference type="EC" id="1.3.1.88" evidence="9"/>
<dbReference type="AlphaFoldDB" id="A0A9W7L5D9"/>
<gene>
    <name evidence="15" type="ORF">TrCOL_g8469</name>
</gene>
<evidence type="ECO:0000313" key="16">
    <source>
        <dbReference type="Proteomes" id="UP001165065"/>
    </source>
</evidence>
<keyword evidence="5" id="KW-0521">NADP</keyword>
<evidence type="ECO:0000256" key="7">
    <source>
        <dbReference type="ARBA" id="ARBA00023027"/>
    </source>
</evidence>
<organism evidence="15 16">
    <name type="scientific">Triparma columacea</name>
    <dbReference type="NCBI Taxonomy" id="722753"/>
    <lineage>
        <taxon>Eukaryota</taxon>
        <taxon>Sar</taxon>
        <taxon>Stramenopiles</taxon>
        <taxon>Ochrophyta</taxon>
        <taxon>Bolidophyceae</taxon>
        <taxon>Parmales</taxon>
        <taxon>Triparmaceae</taxon>
        <taxon>Triparma</taxon>
    </lineage>
</organism>
<evidence type="ECO:0000256" key="11">
    <source>
        <dbReference type="ARBA" id="ARBA00047652"/>
    </source>
</evidence>
<keyword evidence="3" id="KW-0288">FMN</keyword>
<sequence>MASFNDKNQTPHEWFASIIERGTSPDMRVQLPESNIRSSNPSQPAALVVAPMVDQSDLPFRKLARQYGSNLCYTPMIHSRLFLEHKRYFESFNLFVDEAKEDGPVFAQFCGNDPTIMANAMKKFNTKFVDAVDINCGCPQGIARKGRYGAFLLEEGDLLVSIVENLVKELDCRVTIKVRILPTGIEDSLALYRRLVDAGVSLMTVHGRTRHQKGQLTGAVNWDHIKMVVDAIGDRIPVIANGGISNLDDIRRCLEITGAAGVMSSEGVLEYPPIFTGTNTVATSGKRTGPGRLAIAREYISLEEKYPNKQGGQASGIKCAKSHLQHFLYEDLQSGGEVADEARRKLHCSKSTADMREVTDILERLQAERGHKVEEEKLGWYMRHRTEGEDEKETKLDIPQVELEDDFSGCFGGMIGETGECGGDGDGDY</sequence>
<dbReference type="OrthoDB" id="272303at2759"/>
<evidence type="ECO:0000313" key="15">
    <source>
        <dbReference type="EMBL" id="GMI31293.1"/>
    </source>
</evidence>
<dbReference type="Proteomes" id="UP001165065">
    <property type="component" value="Unassembled WGS sequence"/>
</dbReference>
<dbReference type="PROSITE" id="PS01136">
    <property type="entry name" value="UPF0034"/>
    <property type="match status" value="1"/>
</dbReference>
<comment type="catalytic activity">
    <reaction evidence="12">
        <text>5,6-dihydrouridine(16) in tRNA + NAD(+) = uridine(16) in tRNA + NADH + H(+)</text>
        <dbReference type="Rhea" id="RHEA:53380"/>
        <dbReference type="Rhea" id="RHEA-COMP:13543"/>
        <dbReference type="Rhea" id="RHEA-COMP:13544"/>
        <dbReference type="ChEBI" id="CHEBI:15378"/>
        <dbReference type="ChEBI" id="CHEBI:57540"/>
        <dbReference type="ChEBI" id="CHEBI:57945"/>
        <dbReference type="ChEBI" id="CHEBI:65315"/>
        <dbReference type="ChEBI" id="CHEBI:74443"/>
        <dbReference type="EC" id="1.3.1.88"/>
    </reaction>
    <physiologicalReaction direction="right-to-left" evidence="12">
        <dbReference type="Rhea" id="RHEA:53382"/>
    </physiologicalReaction>
</comment>
<dbReference type="EMBL" id="BRYA01000739">
    <property type="protein sequence ID" value="GMI31293.1"/>
    <property type="molecule type" value="Genomic_DNA"/>
</dbReference>
<comment type="caution">
    <text evidence="15">The sequence shown here is derived from an EMBL/GenBank/DDBJ whole genome shotgun (WGS) entry which is preliminary data.</text>
</comment>
<evidence type="ECO:0000256" key="13">
    <source>
        <dbReference type="ARBA" id="ARBA00049467"/>
    </source>
</evidence>
<evidence type="ECO:0000256" key="10">
    <source>
        <dbReference type="ARBA" id="ARBA00047287"/>
    </source>
</evidence>
<evidence type="ECO:0000256" key="6">
    <source>
        <dbReference type="ARBA" id="ARBA00023002"/>
    </source>
</evidence>
<evidence type="ECO:0000259" key="14">
    <source>
        <dbReference type="Pfam" id="PF01207"/>
    </source>
</evidence>
<dbReference type="SUPFAM" id="SSF51395">
    <property type="entry name" value="FMN-linked oxidoreductases"/>
    <property type="match status" value="1"/>
</dbReference>
<evidence type="ECO:0000256" key="9">
    <source>
        <dbReference type="ARBA" id="ARBA00038890"/>
    </source>
</evidence>
<name>A0A9W7L5D9_9STRA</name>
<comment type="catalytic activity">
    <reaction evidence="11">
        <text>5,6-dihydrouridine(16) in tRNA + NADP(+) = uridine(16) in tRNA + NADPH + H(+)</text>
        <dbReference type="Rhea" id="RHEA:53376"/>
        <dbReference type="Rhea" id="RHEA-COMP:13543"/>
        <dbReference type="Rhea" id="RHEA-COMP:13544"/>
        <dbReference type="ChEBI" id="CHEBI:15378"/>
        <dbReference type="ChEBI" id="CHEBI:57783"/>
        <dbReference type="ChEBI" id="CHEBI:58349"/>
        <dbReference type="ChEBI" id="CHEBI:65315"/>
        <dbReference type="ChEBI" id="CHEBI:74443"/>
        <dbReference type="EC" id="1.3.1.88"/>
    </reaction>
    <physiologicalReaction direction="right-to-left" evidence="11">
        <dbReference type="Rhea" id="RHEA:53378"/>
    </physiologicalReaction>
</comment>
<dbReference type="PANTHER" id="PTHR11082">
    <property type="entry name" value="TRNA-DIHYDROURIDINE SYNTHASE"/>
    <property type="match status" value="1"/>
</dbReference>
<comment type="cofactor">
    <cofactor evidence="1">
        <name>FMN</name>
        <dbReference type="ChEBI" id="CHEBI:58210"/>
    </cofactor>
</comment>
<dbReference type="Gene3D" id="3.20.20.70">
    <property type="entry name" value="Aldolase class I"/>
    <property type="match status" value="1"/>
</dbReference>
<evidence type="ECO:0000256" key="12">
    <source>
        <dbReference type="ARBA" id="ARBA00048934"/>
    </source>
</evidence>
<dbReference type="CDD" id="cd02801">
    <property type="entry name" value="DUS_like_FMN"/>
    <property type="match status" value="1"/>
</dbReference>
<reference evidence="16" key="1">
    <citation type="journal article" date="2023" name="Commun. Biol.">
        <title>Genome analysis of Parmales, the sister group of diatoms, reveals the evolutionary specialization of diatoms from phago-mixotrophs to photoautotrophs.</title>
        <authorList>
            <person name="Ban H."/>
            <person name="Sato S."/>
            <person name="Yoshikawa S."/>
            <person name="Yamada K."/>
            <person name="Nakamura Y."/>
            <person name="Ichinomiya M."/>
            <person name="Sato N."/>
            <person name="Blanc-Mathieu R."/>
            <person name="Endo H."/>
            <person name="Kuwata A."/>
            <person name="Ogata H."/>
        </authorList>
    </citation>
    <scope>NUCLEOTIDE SEQUENCE [LARGE SCALE GENOMIC DNA]</scope>
</reference>
<proteinExistence type="inferred from homology"/>
<keyword evidence="16" id="KW-1185">Reference proteome</keyword>
<evidence type="ECO:0000256" key="5">
    <source>
        <dbReference type="ARBA" id="ARBA00022857"/>
    </source>
</evidence>
<dbReference type="GO" id="GO:0050660">
    <property type="term" value="F:flavin adenine dinucleotide binding"/>
    <property type="evidence" value="ECO:0007669"/>
    <property type="project" value="InterPro"/>
</dbReference>
<dbReference type="InterPro" id="IPR018517">
    <property type="entry name" value="tRNA_hU_synthase_CS"/>
</dbReference>
<evidence type="ECO:0000256" key="8">
    <source>
        <dbReference type="ARBA" id="ARBA00038313"/>
    </source>
</evidence>
<dbReference type="GO" id="GO:0017150">
    <property type="term" value="F:tRNA dihydrouridine synthase activity"/>
    <property type="evidence" value="ECO:0007669"/>
    <property type="project" value="InterPro"/>
</dbReference>